<reference evidence="7 8" key="1">
    <citation type="submission" date="2018-08" db="EMBL/GenBank/DDBJ databases">
        <title>A genome reference for cultivated species of the human gut microbiota.</title>
        <authorList>
            <person name="Zou Y."/>
            <person name="Xue W."/>
            <person name="Luo G."/>
        </authorList>
    </citation>
    <scope>NUCLEOTIDE SEQUENCE [LARGE SCALE GENOMIC DNA]</scope>
    <source>
        <strain evidence="6 8">AM42-8</strain>
        <strain evidence="5 7">TM09-19AC</strain>
    </source>
</reference>
<dbReference type="EMBL" id="QSFS01000020">
    <property type="protein sequence ID" value="RHA66167.1"/>
    <property type="molecule type" value="Genomic_DNA"/>
</dbReference>
<dbReference type="EMBL" id="QSOI01000004">
    <property type="protein sequence ID" value="RGI85358.1"/>
    <property type="molecule type" value="Genomic_DNA"/>
</dbReference>
<feature type="domain" description="YodL-like" evidence="2">
    <location>
        <begin position="5"/>
        <end position="104"/>
    </location>
</feature>
<dbReference type="InterPro" id="IPR041258">
    <property type="entry name" value="LPD18"/>
</dbReference>
<feature type="region of interest" description="Disordered" evidence="1">
    <location>
        <begin position="254"/>
        <end position="306"/>
    </location>
</feature>
<comment type="caution">
    <text evidence="5">The sequence shown here is derived from an EMBL/GenBank/DDBJ whole genome shotgun (WGS) entry which is preliminary data.</text>
</comment>
<feature type="region of interest" description="Disordered" evidence="1">
    <location>
        <begin position="188"/>
        <end position="228"/>
    </location>
</feature>
<dbReference type="AlphaFoldDB" id="A0A3E4F8D4"/>
<feature type="compositionally biased region" description="Low complexity" evidence="1">
    <location>
        <begin position="203"/>
        <end position="217"/>
    </location>
</feature>
<name>A0A3E4F8D4_9FIRM</name>
<dbReference type="InterPro" id="IPR025465">
    <property type="entry name" value="DUF4316"/>
</dbReference>
<dbReference type="Proteomes" id="UP000260664">
    <property type="component" value="Unassembled WGS sequence"/>
</dbReference>
<dbReference type="Pfam" id="PF18832">
    <property type="entry name" value="LPD18"/>
    <property type="match status" value="1"/>
</dbReference>
<evidence type="ECO:0000313" key="5">
    <source>
        <dbReference type="EMBL" id="RGI85358.1"/>
    </source>
</evidence>
<dbReference type="RefSeq" id="WP_117494618.1">
    <property type="nucleotide sequence ID" value="NZ_QSFS01000020.1"/>
</dbReference>
<evidence type="ECO:0000259" key="4">
    <source>
        <dbReference type="Pfam" id="PF18832"/>
    </source>
</evidence>
<protein>
    <submittedName>
        <fullName evidence="5">DUF4316 domain-containing protein</fullName>
    </submittedName>
</protein>
<evidence type="ECO:0000313" key="7">
    <source>
        <dbReference type="Proteomes" id="UP000260664"/>
    </source>
</evidence>
<feature type="compositionally biased region" description="Basic and acidic residues" evidence="1">
    <location>
        <begin position="296"/>
        <end position="306"/>
    </location>
</feature>
<dbReference type="Pfam" id="PF14195">
    <property type="entry name" value="DUF4316"/>
    <property type="match status" value="1"/>
</dbReference>
<accession>A0A3E4F8D4</accession>
<organism evidence="5 7">
    <name type="scientific">Dorea formicigenerans</name>
    <dbReference type="NCBI Taxonomy" id="39486"/>
    <lineage>
        <taxon>Bacteria</taxon>
        <taxon>Bacillati</taxon>
        <taxon>Bacillota</taxon>
        <taxon>Clostridia</taxon>
        <taxon>Lachnospirales</taxon>
        <taxon>Lachnospiraceae</taxon>
        <taxon>Dorea</taxon>
    </lineage>
</organism>
<evidence type="ECO:0000313" key="6">
    <source>
        <dbReference type="EMBL" id="RHA66167.1"/>
    </source>
</evidence>
<feature type="domain" description="Large polyvalent protein-associated" evidence="4">
    <location>
        <begin position="111"/>
        <end position="195"/>
    </location>
</feature>
<proteinExistence type="predicted"/>
<feature type="compositionally biased region" description="Basic residues" evidence="1">
    <location>
        <begin position="271"/>
        <end position="282"/>
    </location>
</feature>
<evidence type="ECO:0000259" key="2">
    <source>
        <dbReference type="Pfam" id="PF14191"/>
    </source>
</evidence>
<evidence type="ECO:0000256" key="1">
    <source>
        <dbReference type="SAM" id="MobiDB-lite"/>
    </source>
</evidence>
<evidence type="ECO:0000313" key="8">
    <source>
        <dbReference type="Proteomes" id="UP000285642"/>
    </source>
</evidence>
<feature type="domain" description="DUF4316" evidence="3">
    <location>
        <begin position="236"/>
        <end position="276"/>
    </location>
</feature>
<evidence type="ECO:0000259" key="3">
    <source>
        <dbReference type="Pfam" id="PF14195"/>
    </source>
</evidence>
<sequence length="306" mass="35493">MSTRQCAVYQVKDTPEYRDVRFRSYEKLKSEGRTVQIENYQQVYIGRIQPGETPADIKTRLQKQRPKNFKGHSIGCSDVIVITDDGKTTAYYVNKDGFIIIPEFLTIKSSSDTRLSIDTTGYEIEGKKGTWLAQDYILMNEKKWFLMEHEEYGTRAAYVILSEEGAVVMNDCYNGFDEEARRNIQNFMQQQAEQAQEQKKQQEMQAQAQTGQTQSGETQKKKPELANWQKVMDNGEYLRSAEMAEEANYNMIDGLMNNTPKKKDKNAPRRSVLKRLHNHQKKIASQGKGQPQQQKAMEEEMERKKK</sequence>
<dbReference type="Pfam" id="PF14191">
    <property type="entry name" value="YodL"/>
    <property type="match status" value="1"/>
</dbReference>
<gene>
    <name evidence="6" type="ORF">DW924_14540</name>
    <name evidence="5" type="ORF">DXD84_04550</name>
</gene>
<dbReference type="Proteomes" id="UP000285642">
    <property type="component" value="Unassembled WGS sequence"/>
</dbReference>
<dbReference type="InterPro" id="IPR025923">
    <property type="entry name" value="YodL-like_dom"/>
</dbReference>